<dbReference type="FunFam" id="2.100.10.30:FF:000001">
    <property type="entry name" value="Jacalin-related lectin 33"/>
    <property type="match status" value="1"/>
</dbReference>
<dbReference type="OrthoDB" id="1057698at2759"/>
<dbReference type="CDD" id="cd09612">
    <property type="entry name" value="Jacalin"/>
    <property type="match status" value="1"/>
</dbReference>
<evidence type="ECO:0000256" key="2">
    <source>
        <dbReference type="ARBA" id="ARBA00022734"/>
    </source>
</evidence>
<feature type="region of interest" description="Disordered" evidence="3">
    <location>
        <begin position="317"/>
        <end position="366"/>
    </location>
</feature>
<sequence>MSEPNIAISPPDDDDGTSRSSTSSSYFKLSDIPGSLISTVLLGEDNYAEWSTNIRNLLQEKQKIGFIDGSIPKPLTNPDLTLWLATNSIIVGWILKAIDPKIRSTVAFVNDSCRLWESLRRRFSVGNGVRVHELKAMIRSCRQEGQSVKDYFGRLSKLWEELQSYKSTRDCSCHAAKYIEKEKEDERVHQFLMGLHRSGFSSIRFSIISQDPLPDLNQVYSLVITEEQRFQAAKLKELKLEPVQQHDQAAKSKELNLQPVKQHVQAAKSKELNPEPEQVQLHHVRPQRKDMSCSHCGRRRHQAETCYVLHGYPESWHERQKNKPPKGRVRIRHGTRAASSGKSINTQERVNVSQTSTTNQSLSGLNMDKFNTSMNLRTMQHPESNICYGSPSDLDRFPMAQKLEPKGGNGGKEWDDGDDYEGVSQIYIREGCGGIESIKFDYVKNGQPKDGPIHGGSGQSFTEWFDLNHTCDEHILSVTCFFEEGAIQGFVIKTNIRTSALMGYNLGTTFKLEVKGKKIIGFHGSSGKNLYSLGAYFTPLSPGNLKY</sequence>
<keyword evidence="2" id="KW-0430">Lectin</keyword>
<reference evidence="5 6" key="1">
    <citation type="submission" date="2020-12" db="EMBL/GenBank/DDBJ databases">
        <title>Concerted genomic and epigenomic changes stabilize Arabidopsis allopolyploids.</title>
        <authorList>
            <person name="Chen Z."/>
        </authorList>
    </citation>
    <scope>NUCLEOTIDE SEQUENCE [LARGE SCALE GENOMIC DNA]</scope>
    <source>
        <strain evidence="5">As9502</strain>
        <tissue evidence="5">Leaf</tissue>
    </source>
</reference>
<comment type="caution">
    <text evidence="5">The sequence shown here is derived from an EMBL/GenBank/DDBJ whole genome shotgun (WGS) entry which is preliminary data.</text>
</comment>
<dbReference type="GO" id="GO:0030246">
    <property type="term" value="F:carbohydrate binding"/>
    <property type="evidence" value="ECO:0007669"/>
    <property type="project" value="UniProtKB-KW"/>
</dbReference>
<evidence type="ECO:0000256" key="1">
    <source>
        <dbReference type="ARBA" id="ARBA00006568"/>
    </source>
</evidence>
<dbReference type="AlphaFoldDB" id="A0A8T1ZGJ7"/>
<dbReference type="PANTHER" id="PTHR37610">
    <property type="entry name" value="CCHC-TYPE DOMAIN-CONTAINING PROTEIN"/>
    <property type="match status" value="1"/>
</dbReference>
<evidence type="ECO:0000313" key="5">
    <source>
        <dbReference type="EMBL" id="KAG7558132.1"/>
    </source>
</evidence>
<feature type="region of interest" description="Disordered" evidence="3">
    <location>
        <begin position="1"/>
        <end position="25"/>
    </location>
</feature>
<proteinExistence type="inferred from homology"/>
<dbReference type="Proteomes" id="UP000694251">
    <property type="component" value="Chromosome 11"/>
</dbReference>
<name>A0A8T1ZGJ7_ARASU</name>
<dbReference type="EMBL" id="JAEFBJ010000011">
    <property type="protein sequence ID" value="KAG7558132.1"/>
    <property type="molecule type" value="Genomic_DNA"/>
</dbReference>
<dbReference type="InterPro" id="IPR029472">
    <property type="entry name" value="Copia-like_N"/>
</dbReference>
<comment type="similarity">
    <text evidence="1">Belongs to the jacalin lectin family.</text>
</comment>
<evidence type="ECO:0000313" key="6">
    <source>
        <dbReference type="Proteomes" id="UP000694251"/>
    </source>
</evidence>
<dbReference type="Pfam" id="PF14244">
    <property type="entry name" value="Retrotran_gag_3"/>
    <property type="match status" value="1"/>
</dbReference>
<protein>
    <submittedName>
        <fullName evidence="5">Retrotransposon gag domain</fullName>
    </submittedName>
</protein>
<feature type="domain" description="Jacalin-type lectin" evidence="4">
    <location>
        <begin position="400"/>
        <end position="539"/>
    </location>
</feature>
<feature type="compositionally biased region" description="Polar residues" evidence="3">
    <location>
        <begin position="337"/>
        <end position="366"/>
    </location>
</feature>
<dbReference type="PROSITE" id="PS51752">
    <property type="entry name" value="JACALIN_LECTIN"/>
    <property type="match status" value="1"/>
</dbReference>
<gene>
    <name evidence="5" type="ORF">ISN44_As11g040380</name>
</gene>
<evidence type="ECO:0000256" key="3">
    <source>
        <dbReference type="SAM" id="MobiDB-lite"/>
    </source>
</evidence>
<dbReference type="InterPro" id="IPR001229">
    <property type="entry name" value="Jacalin-like_lectin_dom"/>
</dbReference>
<feature type="compositionally biased region" description="Basic residues" evidence="3">
    <location>
        <begin position="322"/>
        <end position="335"/>
    </location>
</feature>
<dbReference type="SMART" id="SM00915">
    <property type="entry name" value="Jacalin"/>
    <property type="match status" value="1"/>
</dbReference>
<dbReference type="Pfam" id="PF01419">
    <property type="entry name" value="Jacalin"/>
    <property type="match status" value="1"/>
</dbReference>
<accession>A0A8T1ZGJ7</accession>
<evidence type="ECO:0000259" key="4">
    <source>
        <dbReference type="PROSITE" id="PS51752"/>
    </source>
</evidence>
<keyword evidence="6" id="KW-1185">Reference proteome</keyword>
<organism evidence="5 6">
    <name type="scientific">Arabidopsis suecica</name>
    <name type="common">Swedish thale-cress</name>
    <name type="synonym">Cardaminopsis suecica</name>
    <dbReference type="NCBI Taxonomy" id="45249"/>
    <lineage>
        <taxon>Eukaryota</taxon>
        <taxon>Viridiplantae</taxon>
        <taxon>Streptophyta</taxon>
        <taxon>Embryophyta</taxon>
        <taxon>Tracheophyta</taxon>
        <taxon>Spermatophyta</taxon>
        <taxon>Magnoliopsida</taxon>
        <taxon>eudicotyledons</taxon>
        <taxon>Gunneridae</taxon>
        <taxon>Pentapetalae</taxon>
        <taxon>rosids</taxon>
        <taxon>malvids</taxon>
        <taxon>Brassicales</taxon>
        <taxon>Brassicaceae</taxon>
        <taxon>Camelineae</taxon>
        <taxon>Arabidopsis</taxon>
    </lineage>
</organism>
<dbReference type="PANTHER" id="PTHR37610:SF97">
    <property type="entry name" value="RETROTRANSPOSON GAG DOMAIN-CONTAINING PROTEIN"/>
    <property type="match status" value="1"/>
</dbReference>
<dbReference type="InterPro" id="IPR033734">
    <property type="entry name" value="Jacalin-like_lectin_dom_plant"/>
</dbReference>